<protein>
    <submittedName>
        <fullName evidence="1">Uncharacterized protein</fullName>
    </submittedName>
</protein>
<proteinExistence type="predicted"/>
<sequence length="99" mass="11181">MNPVNHHNELVELSQSIYNQAANKITNYCANKYCGVGNDTTEQQLLDYLFVAEETSAYFLGNALALLTPTSQEKEIMRFTDKLRAVIVHVSTQLNQKTN</sequence>
<evidence type="ECO:0000313" key="2">
    <source>
        <dbReference type="Proteomes" id="UP000192328"/>
    </source>
</evidence>
<keyword evidence="2" id="KW-1185">Reference proteome</keyword>
<name>A0AC61PLK3_9FIRM</name>
<dbReference type="Proteomes" id="UP000192328">
    <property type="component" value="Unassembled WGS sequence"/>
</dbReference>
<organism evidence="1 2">
    <name type="scientific">Aristaeella lactis</name>
    <dbReference type="NCBI Taxonomy" id="3046383"/>
    <lineage>
        <taxon>Bacteria</taxon>
        <taxon>Bacillati</taxon>
        <taxon>Bacillota</taxon>
        <taxon>Clostridia</taxon>
        <taxon>Eubacteriales</taxon>
        <taxon>Aristaeellaceae</taxon>
        <taxon>Aristaeella</taxon>
    </lineage>
</organism>
<gene>
    <name evidence="1" type="ORF">SAMN06297397_1704</name>
</gene>
<reference evidence="1" key="1">
    <citation type="submission" date="2017-04" db="EMBL/GenBank/DDBJ databases">
        <authorList>
            <person name="Varghese N."/>
            <person name="Submissions S."/>
        </authorList>
    </citation>
    <scope>NUCLEOTIDE SEQUENCE</scope>
    <source>
        <strain evidence="1">WTE2008</strain>
    </source>
</reference>
<evidence type="ECO:0000313" key="1">
    <source>
        <dbReference type="EMBL" id="SMC63883.1"/>
    </source>
</evidence>
<dbReference type="EMBL" id="FWXZ01000003">
    <property type="protein sequence ID" value="SMC63883.1"/>
    <property type="molecule type" value="Genomic_DNA"/>
</dbReference>
<comment type="caution">
    <text evidence="1">The sequence shown here is derived from an EMBL/GenBank/DDBJ whole genome shotgun (WGS) entry which is preliminary data.</text>
</comment>
<accession>A0AC61PLK3</accession>